<dbReference type="InterPro" id="IPR000524">
    <property type="entry name" value="Tscrpt_reg_HTH_GntR"/>
</dbReference>
<evidence type="ECO:0000256" key="4">
    <source>
        <dbReference type="ARBA" id="ARBA00023163"/>
    </source>
</evidence>
<protein>
    <recommendedName>
        <fullName evidence="6">Pyruvate dehydrogenase complex repressor</fullName>
    </recommendedName>
</protein>
<comment type="function">
    <text evidence="5">Transcriptional repressor for the pyruvate dehydrogenase complex genes aceEF and lpd.</text>
</comment>
<evidence type="ECO:0000256" key="1">
    <source>
        <dbReference type="ARBA" id="ARBA00022491"/>
    </source>
</evidence>
<dbReference type="Proteomes" id="UP000427906">
    <property type="component" value="Chromosome"/>
</dbReference>
<evidence type="ECO:0000256" key="3">
    <source>
        <dbReference type="ARBA" id="ARBA00023125"/>
    </source>
</evidence>
<keyword evidence="1" id="KW-0678">Repressor</keyword>
<keyword evidence="2" id="KW-0805">Transcription regulation</keyword>
<dbReference type="InterPro" id="IPR008920">
    <property type="entry name" value="TF_FadR/GntR_C"/>
</dbReference>
<dbReference type="PANTHER" id="PTHR43537:SF34">
    <property type="entry name" value="PYRUVATE DEHYDROGENASE COMPLEX REPRESSOR"/>
    <property type="match status" value="1"/>
</dbReference>
<dbReference type="Gene3D" id="1.20.120.530">
    <property type="entry name" value="GntR ligand-binding domain-like"/>
    <property type="match status" value="1"/>
</dbReference>
<dbReference type="RefSeq" id="WP_167527916.1">
    <property type="nucleotide sequence ID" value="NZ_AP021874.1"/>
</dbReference>
<dbReference type="InterPro" id="IPR036390">
    <property type="entry name" value="WH_DNA-bd_sf"/>
</dbReference>
<dbReference type="SMART" id="SM00895">
    <property type="entry name" value="FCD"/>
    <property type="match status" value="1"/>
</dbReference>
<evidence type="ECO:0000259" key="7">
    <source>
        <dbReference type="PROSITE" id="PS50949"/>
    </source>
</evidence>
<feature type="domain" description="HTH gntR-type" evidence="7">
    <location>
        <begin position="12"/>
        <end position="80"/>
    </location>
</feature>
<evidence type="ECO:0000256" key="2">
    <source>
        <dbReference type="ARBA" id="ARBA00023015"/>
    </source>
</evidence>
<evidence type="ECO:0000256" key="6">
    <source>
        <dbReference type="ARBA" id="ARBA00039592"/>
    </source>
</evidence>
<dbReference type="InterPro" id="IPR011711">
    <property type="entry name" value="GntR_C"/>
</dbReference>
<dbReference type="SUPFAM" id="SSF46785">
    <property type="entry name" value="Winged helix' DNA-binding domain"/>
    <property type="match status" value="1"/>
</dbReference>
<dbReference type="KEGG" id="dalk:DSCA_45590"/>
<dbReference type="PROSITE" id="PS50949">
    <property type="entry name" value="HTH_GNTR"/>
    <property type="match status" value="1"/>
</dbReference>
<dbReference type="Pfam" id="PF00392">
    <property type="entry name" value="GntR"/>
    <property type="match status" value="1"/>
</dbReference>
<dbReference type="PANTHER" id="PTHR43537">
    <property type="entry name" value="TRANSCRIPTIONAL REGULATOR, GNTR FAMILY"/>
    <property type="match status" value="1"/>
</dbReference>
<organism evidence="8 9">
    <name type="scientific">Desulfosarcina alkanivorans</name>
    <dbReference type="NCBI Taxonomy" id="571177"/>
    <lineage>
        <taxon>Bacteria</taxon>
        <taxon>Pseudomonadati</taxon>
        <taxon>Thermodesulfobacteriota</taxon>
        <taxon>Desulfobacteria</taxon>
        <taxon>Desulfobacterales</taxon>
        <taxon>Desulfosarcinaceae</taxon>
        <taxon>Desulfosarcina</taxon>
    </lineage>
</organism>
<dbReference type="Pfam" id="PF07729">
    <property type="entry name" value="FCD"/>
    <property type="match status" value="1"/>
</dbReference>
<dbReference type="Gene3D" id="1.10.10.10">
    <property type="entry name" value="Winged helix-like DNA-binding domain superfamily/Winged helix DNA-binding domain"/>
    <property type="match status" value="1"/>
</dbReference>
<gene>
    <name evidence="8" type="ORF">DSCA_45590</name>
</gene>
<dbReference type="EMBL" id="AP021874">
    <property type="protein sequence ID" value="BBO70629.1"/>
    <property type="molecule type" value="Genomic_DNA"/>
</dbReference>
<sequence length="245" mass="28161">MNKDNYQRIRPRKMSDEIVGQVKTLIKTGRLQPGEQLPPERAFAELLGVGRPTLREALNHLEALGIVEIRKRQGVFVKNIGSSLVSDPLCRVFQEDRGMLPYLYEMRKDIEIAASRLAAQRRTDEDLAAILAPIKNMENDLKTGAFSISDDIDFHMAVARATRNFLRVHIMQHLFDISNEFLERVHTRLGRGYEELSVVVDHHRLIFEAIRDRDVPGSGGAMENHLAWVERQWLRVIDEDRRQSG</sequence>
<evidence type="ECO:0000313" key="9">
    <source>
        <dbReference type="Proteomes" id="UP000427906"/>
    </source>
</evidence>
<evidence type="ECO:0000256" key="5">
    <source>
        <dbReference type="ARBA" id="ARBA00037357"/>
    </source>
</evidence>
<dbReference type="PRINTS" id="PR00035">
    <property type="entry name" value="HTHGNTR"/>
</dbReference>
<dbReference type="InterPro" id="IPR036388">
    <property type="entry name" value="WH-like_DNA-bd_sf"/>
</dbReference>
<dbReference type="GO" id="GO:0003677">
    <property type="term" value="F:DNA binding"/>
    <property type="evidence" value="ECO:0007669"/>
    <property type="project" value="UniProtKB-KW"/>
</dbReference>
<dbReference type="AlphaFoldDB" id="A0A5K7YRS6"/>
<name>A0A5K7YRS6_9BACT</name>
<proteinExistence type="predicted"/>
<evidence type="ECO:0000313" key="8">
    <source>
        <dbReference type="EMBL" id="BBO70629.1"/>
    </source>
</evidence>
<accession>A0A5K7YRS6</accession>
<keyword evidence="4" id="KW-0804">Transcription</keyword>
<keyword evidence="3" id="KW-0238">DNA-binding</keyword>
<dbReference type="GO" id="GO:0003700">
    <property type="term" value="F:DNA-binding transcription factor activity"/>
    <property type="evidence" value="ECO:0007669"/>
    <property type="project" value="InterPro"/>
</dbReference>
<dbReference type="SUPFAM" id="SSF48008">
    <property type="entry name" value="GntR ligand-binding domain-like"/>
    <property type="match status" value="1"/>
</dbReference>
<dbReference type="SMART" id="SM00345">
    <property type="entry name" value="HTH_GNTR"/>
    <property type="match status" value="1"/>
</dbReference>
<dbReference type="CDD" id="cd07377">
    <property type="entry name" value="WHTH_GntR"/>
    <property type="match status" value="1"/>
</dbReference>
<keyword evidence="9" id="KW-1185">Reference proteome</keyword>
<reference evidence="8 9" key="1">
    <citation type="submission" date="2019-11" db="EMBL/GenBank/DDBJ databases">
        <title>Comparative genomics of hydrocarbon-degrading Desulfosarcina strains.</title>
        <authorList>
            <person name="Watanabe M."/>
            <person name="Kojima H."/>
            <person name="Fukui M."/>
        </authorList>
    </citation>
    <scope>NUCLEOTIDE SEQUENCE [LARGE SCALE GENOMIC DNA]</scope>
    <source>
        <strain evidence="8 9">PL12</strain>
    </source>
</reference>